<reference evidence="7 8" key="1">
    <citation type="submission" date="2021-06" db="EMBL/GenBank/DDBJ databases">
        <title>New haloarchaea isolates fom saline soil.</title>
        <authorList>
            <person name="Duran-Viseras A."/>
            <person name="Sanchez-Porro C.S."/>
            <person name="Ventosa A."/>
        </authorList>
    </citation>
    <scope>NUCLEOTIDE SEQUENCE [LARGE SCALE GENOMIC DNA]</scope>
    <source>
        <strain evidence="7 8">JCM 183640</strain>
    </source>
</reference>
<dbReference type="Proteomes" id="UP000766550">
    <property type="component" value="Unassembled WGS sequence"/>
</dbReference>
<comment type="caution">
    <text evidence="7">The sequence shown here is derived from an EMBL/GenBank/DDBJ whole genome shotgun (WGS) entry which is preliminary data.</text>
</comment>
<gene>
    <name evidence="7" type="ORF">KTS45_19640</name>
</gene>
<keyword evidence="3 6" id="KW-0812">Transmembrane</keyword>
<name>A0A8J7YH81_9EURY</name>
<dbReference type="EMBL" id="JAHQXF010000005">
    <property type="protein sequence ID" value="MBV0926423.1"/>
    <property type="molecule type" value="Genomic_DNA"/>
</dbReference>
<feature type="transmembrane region" description="Helical" evidence="6">
    <location>
        <begin position="220"/>
        <end position="239"/>
    </location>
</feature>
<dbReference type="GO" id="GO:0005886">
    <property type="term" value="C:plasma membrane"/>
    <property type="evidence" value="ECO:0007669"/>
    <property type="project" value="UniProtKB-SubCell"/>
</dbReference>
<dbReference type="AlphaFoldDB" id="A0A8J7YH81"/>
<dbReference type="OrthoDB" id="30958at2157"/>
<dbReference type="PANTHER" id="PTHR32196">
    <property type="entry name" value="ABC TRANSPORTER PERMEASE PROTEIN YPHD-RELATED-RELATED"/>
    <property type="match status" value="1"/>
</dbReference>
<keyword evidence="2" id="KW-1003">Cell membrane</keyword>
<organism evidence="7 8">
    <name type="scientific">Haloarcula limicola</name>
    <dbReference type="NCBI Taxonomy" id="1429915"/>
    <lineage>
        <taxon>Archaea</taxon>
        <taxon>Methanobacteriati</taxon>
        <taxon>Methanobacteriota</taxon>
        <taxon>Stenosarchaea group</taxon>
        <taxon>Halobacteria</taxon>
        <taxon>Halobacteriales</taxon>
        <taxon>Haloarculaceae</taxon>
        <taxon>Haloarcula</taxon>
    </lineage>
</organism>
<feature type="transmembrane region" description="Helical" evidence="6">
    <location>
        <begin position="23"/>
        <end position="47"/>
    </location>
</feature>
<evidence type="ECO:0000256" key="3">
    <source>
        <dbReference type="ARBA" id="ARBA00022692"/>
    </source>
</evidence>
<keyword evidence="8" id="KW-1185">Reference proteome</keyword>
<evidence type="ECO:0000256" key="4">
    <source>
        <dbReference type="ARBA" id="ARBA00022989"/>
    </source>
</evidence>
<dbReference type="Pfam" id="PF02653">
    <property type="entry name" value="BPD_transp_2"/>
    <property type="match status" value="1"/>
</dbReference>
<feature type="transmembrane region" description="Helical" evidence="6">
    <location>
        <begin position="84"/>
        <end position="114"/>
    </location>
</feature>
<evidence type="ECO:0000256" key="2">
    <source>
        <dbReference type="ARBA" id="ARBA00022475"/>
    </source>
</evidence>
<keyword evidence="4 6" id="KW-1133">Transmembrane helix</keyword>
<feature type="transmembrane region" description="Helical" evidence="6">
    <location>
        <begin position="53"/>
        <end position="72"/>
    </location>
</feature>
<dbReference type="GO" id="GO:0022857">
    <property type="term" value="F:transmembrane transporter activity"/>
    <property type="evidence" value="ECO:0007669"/>
    <property type="project" value="InterPro"/>
</dbReference>
<evidence type="ECO:0000256" key="6">
    <source>
        <dbReference type="SAM" id="Phobius"/>
    </source>
</evidence>
<evidence type="ECO:0000256" key="1">
    <source>
        <dbReference type="ARBA" id="ARBA00004651"/>
    </source>
</evidence>
<feature type="transmembrane region" description="Helical" evidence="6">
    <location>
        <begin position="126"/>
        <end position="147"/>
    </location>
</feature>
<dbReference type="InterPro" id="IPR001851">
    <property type="entry name" value="ABC_transp_permease"/>
</dbReference>
<feature type="transmembrane region" description="Helical" evidence="6">
    <location>
        <begin position="274"/>
        <end position="296"/>
    </location>
</feature>
<feature type="transmembrane region" description="Helical" evidence="6">
    <location>
        <begin position="251"/>
        <end position="268"/>
    </location>
</feature>
<keyword evidence="5 6" id="KW-0472">Membrane</keyword>
<accession>A0A8J7YH81</accession>
<comment type="subcellular location">
    <subcellularLocation>
        <location evidence="1">Cell membrane</location>
        <topology evidence="1">Multi-pass membrane protein</topology>
    </subcellularLocation>
</comment>
<evidence type="ECO:0000313" key="8">
    <source>
        <dbReference type="Proteomes" id="UP000766550"/>
    </source>
</evidence>
<protein>
    <submittedName>
        <fullName evidence="7">ABC transporter permease</fullName>
    </submittedName>
</protein>
<evidence type="ECO:0000313" key="7">
    <source>
        <dbReference type="EMBL" id="MBV0926423.1"/>
    </source>
</evidence>
<sequence length="325" mass="33039">MAATSTSEISQVVSERLGRFGELGLLVGAIVLLGAIFGVASPVFFSVGNFVNIIRQTAIVIVLGLGMTYVIISAEIDVSIGGVMALSAVSAGLVINAVGPFAGAVVGLAVGFGFGVMNGLVTIRFGIPSFIVTIGTLGIARGAAFIVSQQEPIIVRNPAFETVFGGTVGPVPTLILWALGLAIVAGVALWRTRFGRHVYATGDSEQAARYSGINTDRVKIMTLALAGLAAGIAGLLFIGRLGAARADMASGIELAVIAAVIIGGTSLFGGRGSIAGTILGALLISVIDNGLTLLGFGSSWQQLIRGVVIIAAVALRDRDEEGSFL</sequence>
<dbReference type="RefSeq" id="WP_162319458.1">
    <property type="nucleotide sequence ID" value="NZ_JAHQXF010000005.1"/>
</dbReference>
<dbReference type="PANTHER" id="PTHR32196:SF72">
    <property type="entry name" value="RIBOSE IMPORT PERMEASE PROTEIN RBSC"/>
    <property type="match status" value="1"/>
</dbReference>
<proteinExistence type="predicted"/>
<dbReference type="CDD" id="cd06579">
    <property type="entry name" value="TM_PBP1_transp_AraH_like"/>
    <property type="match status" value="1"/>
</dbReference>
<feature type="transmembrane region" description="Helical" evidence="6">
    <location>
        <begin position="168"/>
        <end position="190"/>
    </location>
</feature>
<evidence type="ECO:0000256" key="5">
    <source>
        <dbReference type="ARBA" id="ARBA00023136"/>
    </source>
</evidence>